<feature type="domain" description="ABC transporter" evidence="8">
    <location>
        <begin position="1"/>
        <end position="203"/>
    </location>
</feature>
<dbReference type="NCBIfam" id="TIGR01277">
    <property type="entry name" value="thiQ"/>
    <property type="match status" value="1"/>
</dbReference>
<dbReference type="InterPro" id="IPR003439">
    <property type="entry name" value="ABC_transporter-like_ATP-bd"/>
</dbReference>
<keyword evidence="4" id="KW-0547">Nucleotide-binding</keyword>
<evidence type="ECO:0000256" key="6">
    <source>
        <dbReference type="ARBA" id="ARBA00022967"/>
    </source>
</evidence>
<accession>A0A0M2RCN6</accession>
<dbReference type="Pfam" id="PF00005">
    <property type="entry name" value="ABC_tran"/>
    <property type="match status" value="1"/>
</dbReference>
<keyword evidence="3" id="KW-0997">Cell inner membrane</keyword>
<dbReference type="AlphaFoldDB" id="A0A0M2RCN6"/>
<evidence type="ECO:0000313" key="10">
    <source>
        <dbReference type="Proteomes" id="UP000034491"/>
    </source>
</evidence>
<dbReference type="PATRIC" id="fig|1549748.8.peg.3874"/>
<evidence type="ECO:0000256" key="2">
    <source>
        <dbReference type="ARBA" id="ARBA00022475"/>
    </source>
</evidence>
<dbReference type="SUPFAM" id="SSF52540">
    <property type="entry name" value="P-loop containing nucleoside triphosphate hydrolases"/>
    <property type="match status" value="1"/>
</dbReference>
<dbReference type="InterPro" id="IPR017871">
    <property type="entry name" value="ABC_transporter-like_CS"/>
</dbReference>
<evidence type="ECO:0000256" key="7">
    <source>
        <dbReference type="ARBA" id="ARBA00023136"/>
    </source>
</evidence>
<dbReference type="GO" id="GO:0005524">
    <property type="term" value="F:ATP binding"/>
    <property type="evidence" value="ECO:0007669"/>
    <property type="project" value="UniProtKB-KW"/>
</dbReference>
<evidence type="ECO:0000256" key="3">
    <source>
        <dbReference type="ARBA" id="ARBA00022519"/>
    </source>
</evidence>
<dbReference type="EMBL" id="LANI01000005">
    <property type="protein sequence ID" value="KKJ77333.1"/>
    <property type="molecule type" value="Genomic_DNA"/>
</dbReference>
<gene>
    <name evidence="9" type="ORF">WH95_09250</name>
</gene>
<evidence type="ECO:0000256" key="4">
    <source>
        <dbReference type="ARBA" id="ARBA00022741"/>
    </source>
</evidence>
<dbReference type="GO" id="GO:0071934">
    <property type="term" value="P:thiamine transmembrane transport"/>
    <property type="evidence" value="ECO:0007669"/>
    <property type="project" value="InterPro"/>
</dbReference>
<keyword evidence="5 9" id="KW-0067">ATP-binding</keyword>
<dbReference type="GO" id="GO:0016887">
    <property type="term" value="F:ATP hydrolysis activity"/>
    <property type="evidence" value="ECO:0007669"/>
    <property type="project" value="InterPro"/>
</dbReference>
<dbReference type="InterPro" id="IPR003593">
    <property type="entry name" value="AAA+_ATPase"/>
</dbReference>
<dbReference type="InterPro" id="IPR005968">
    <property type="entry name" value="Thiamine_ABC_ThiQ"/>
</dbReference>
<keyword evidence="7" id="KW-0472">Membrane</keyword>
<keyword evidence="6" id="KW-1278">Translocase</keyword>
<dbReference type="PANTHER" id="PTHR42781:SF1">
    <property type="entry name" value="THIAMINE IMPORT ATP-BINDING PROTEIN THIQ"/>
    <property type="match status" value="1"/>
</dbReference>
<dbReference type="Proteomes" id="UP000034491">
    <property type="component" value="Unassembled WGS sequence"/>
</dbReference>
<name>A0A0M2RCN6_9PROT</name>
<dbReference type="OrthoDB" id="9802264at2"/>
<dbReference type="Gene3D" id="3.40.50.300">
    <property type="entry name" value="P-loop containing nucleotide triphosphate hydrolases"/>
    <property type="match status" value="1"/>
</dbReference>
<dbReference type="STRING" id="1549748.WH95_09250"/>
<dbReference type="SMART" id="SM00382">
    <property type="entry name" value="AAA"/>
    <property type="match status" value="1"/>
</dbReference>
<dbReference type="GO" id="GO:0016020">
    <property type="term" value="C:membrane"/>
    <property type="evidence" value="ECO:0007669"/>
    <property type="project" value="InterPro"/>
</dbReference>
<evidence type="ECO:0000256" key="5">
    <source>
        <dbReference type="ARBA" id="ARBA00022840"/>
    </source>
</evidence>
<reference evidence="9 10" key="1">
    <citation type="submission" date="2015-03" db="EMBL/GenBank/DDBJ databases">
        <title>Genome sequence of Kiloniella sp. P1-1, isolated from the gut microflora of Pacific white shrimp, Penaeus vannamei.</title>
        <authorList>
            <person name="Shao Z."/>
            <person name="Wang L."/>
            <person name="Li X."/>
        </authorList>
    </citation>
    <scope>NUCLEOTIDE SEQUENCE [LARGE SCALE GENOMIC DNA]</scope>
    <source>
        <strain evidence="9 10">P1-1</strain>
    </source>
</reference>
<protein>
    <submittedName>
        <fullName evidence="9">Thiamine ABC transporter ATP-binding protein</fullName>
    </submittedName>
</protein>
<dbReference type="PROSITE" id="PS50893">
    <property type="entry name" value="ABC_TRANSPORTER_2"/>
    <property type="match status" value="1"/>
</dbReference>
<proteinExistence type="predicted"/>
<comment type="caution">
    <text evidence="9">The sequence shown here is derived from an EMBL/GenBank/DDBJ whole genome shotgun (WGS) entry which is preliminary data.</text>
</comment>
<evidence type="ECO:0000256" key="1">
    <source>
        <dbReference type="ARBA" id="ARBA00022448"/>
    </source>
</evidence>
<evidence type="ECO:0000259" key="8">
    <source>
        <dbReference type="PROSITE" id="PS50893"/>
    </source>
</evidence>
<keyword evidence="1" id="KW-0813">Transport</keyword>
<dbReference type="InterPro" id="IPR027417">
    <property type="entry name" value="P-loop_NTPase"/>
</dbReference>
<dbReference type="GO" id="GO:0042626">
    <property type="term" value="F:ATPase-coupled transmembrane transporter activity"/>
    <property type="evidence" value="ECO:0007669"/>
    <property type="project" value="InterPro"/>
</dbReference>
<keyword evidence="10" id="KW-1185">Reference proteome</keyword>
<dbReference type="PANTHER" id="PTHR42781">
    <property type="entry name" value="SPERMIDINE/PUTRESCINE IMPORT ATP-BINDING PROTEIN POTA"/>
    <property type="match status" value="1"/>
</dbReference>
<keyword evidence="2" id="KW-1003">Cell membrane</keyword>
<organism evidence="9 10">
    <name type="scientific">Kiloniella litopenaei</name>
    <dbReference type="NCBI Taxonomy" id="1549748"/>
    <lineage>
        <taxon>Bacteria</taxon>
        <taxon>Pseudomonadati</taxon>
        <taxon>Pseudomonadota</taxon>
        <taxon>Alphaproteobacteria</taxon>
        <taxon>Rhodospirillales</taxon>
        <taxon>Kiloniellaceae</taxon>
        <taxon>Kiloniella</taxon>
    </lineage>
</organism>
<sequence length="203" mass="22358">MEKLSYQHHGSEEVLGFDLSVAPNELVAILGPSGVGKSTLLSLIAGFENPVSGSIKFNGKELNRLSPSERPITSLFQEHNLFAHLSAEENIGLGIHPGLRLTSQDKEQITQALDDVGLKGLGKRHPAELSGGQRQRVALARCLVRRRPILLLDEPFSALDQDLRKEMLRLVKNLHHNHGLLTLMVTHLKEDADAIADRVVHLT</sequence>
<evidence type="ECO:0000313" key="9">
    <source>
        <dbReference type="EMBL" id="KKJ77333.1"/>
    </source>
</evidence>
<dbReference type="InterPro" id="IPR050093">
    <property type="entry name" value="ABC_SmlMolc_Importer"/>
</dbReference>
<dbReference type="PROSITE" id="PS00211">
    <property type="entry name" value="ABC_TRANSPORTER_1"/>
    <property type="match status" value="1"/>
</dbReference>